<feature type="compositionally biased region" description="Acidic residues" evidence="1">
    <location>
        <begin position="126"/>
        <end position="150"/>
    </location>
</feature>
<organism evidence="3 4">
    <name type="scientific">Spodoptera frugiperda</name>
    <name type="common">Fall armyworm</name>
    <dbReference type="NCBI Taxonomy" id="7108"/>
    <lineage>
        <taxon>Eukaryota</taxon>
        <taxon>Metazoa</taxon>
        <taxon>Ecdysozoa</taxon>
        <taxon>Arthropoda</taxon>
        <taxon>Hexapoda</taxon>
        <taxon>Insecta</taxon>
        <taxon>Pterygota</taxon>
        <taxon>Neoptera</taxon>
        <taxon>Endopterygota</taxon>
        <taxon>Lepidoptera</taxon>
        <taxon>Glossata</taxon>
        <taxon>Ditrysia</taxon>
        <taxon>Noctuoidea</taxon>
        <taxon>Noctuidae</taxon>
        <taxon>Amphipyrinae</taxon>
        <taxon>Spodoptera</taxon>
    </lineage>
</organism>
<dbReference type="SMART" id="SM00595">
    <property type="entry name" value="MADF"/>
    <property type="match status" value="1"/>
</dbReference>
<proteinExistence type="predicted"/>
<dbReference type="AlphaFoldDB" id="A0A9R0EUN0"/>
<dbReference type="GeneID" id="118272118"/>
<dbReference type="PANTHER" id="PTHR21505">
    <property type="entry name" value="MADF DOMAIN-CONTAINING PROTEIN-RELATED"/>
    <property type="match status" value="1"/>
</dbReference>
<evidence type="ECO:0000313" key="4">
    <source>
        <dbReference type="RefSeq" id="XP_050549943.1"/>
    </source>
</evidence>
<dbReference type="Proteomes" id="UP000829999">
    <property type="component" value="Chromosome 5"/>
</dbReference>
<feature type="domain" description="MADF" evidence="2">
    <location>
        <begin position="14"/>
        <end position="97"/>
    </location>
</feature>
<dbReference type="Pfam" id="PF10545">
    <property type="entry name" value="MADF_DNA_bdg"/>
    <property type="match status" value="1"/>
</dbReference>
<sequence length="305" mass="34913">MEERLEWSASAMVRLLHEYRQRRELWCKAHPLYREPSTKYESWSDLAAQFECPIAEIRKKLNSIFASYRREKIKIRQGGKTHWFLYDYLKFLPNHVEPAPRPAADSGSQQASSNCATESKSGESSDNNEEDDAEAEAAGEEEEEPMEEQEQVIIKEEPSTSETYNDAAVHVQTPPSPASAPSPPSSPAPPAQPRRRGRPRPYTRTKLAQPMKRKLPTDHDSLDDKLVETLKLLKKSELSRKKDECDSFGEYIAMSLRKHDERTQSMIKQAINNILFEQEMRLYSGGQYTVLLTGPEENPLVFEAK</sequence>
<dbReference type="PANTHER" id="PTHR21505:SF12">
    <property type="entry name" value="MADF DOMAIN-CONTAINING PROTEIN-RELATED"/>
    <property type="match status" value="1"/>
</dbReference>
<feature type="compositionally biased region" description="Pro residues" evidence="1">
    <location>
        <begin position="174"/>
        <end position="192"/>
    </location>
</feature>
<keyword evidence="3" id="KW-1185">Reference proteome</keyword>
<protein>
    <submittedName>
        <fullName evidence="4">Uncharacterized protein LOC118272118 isoform X2</fullName>
    </submittedName>
</protein>
<dbReference type="RefSeq" id="XP_050549943.1">
    <property type="nucleotide sequence ID" value="XM_050693986.1"/>
</dbReference>
<accession>A0A9R0EUN0</accession>
<evidence type="ECO:0000259" key="2">
    <source>
        <dbReference type="PROSITE" id="PS51029"/>
    </source>
</evidence>
<feature type="region of interest" description="Disordered" evidence="1">
    <location>
        <begin position="170"/>
        <end position="220"/>
    </location>
</feature>
<dbReference type="PROSITE" id="PS51029">
    <property type="entry name" value="MADF"/>
    <property type="match status" value="1"/>
</dbReference>
<reference evidence="4" key="1">
    <citation type="submission" date="2025-08" db="UniProtKB">
        <authorList>
            <consortium name="RefSeq"/>
        </authorList>
    </citation>
    <scope>IDENTIFICATION</scope>
    <source>
        <tissue evidence="4">Whole larval tissue</tissue>
    </source>
</reference>
<evidence type="ECO:0000313" key="3">
    <source>
        <dbReference type="Proteomes" id="UP000829999"/>
    </source>
</evidence>
<feature type="compositionally biased region" description="Basic residues" evidence="1">
    <location>
        <begin position="193"/>
        <end position="203"/>
    </location>
</feature>
<feature type="region of interest" description="Disordered" evidence="1">
    <location>
        <begin position="99"/>
        <end position="152"/>
    </location>
</feature>
<evidence type="ECO:0000256" key="1">
    <source>
        <dbReference type="SAM" id="MobiDB-lite"/>
    </source>
</evidence>
<gene>
    <name evidence="4" type="primary">LOC118272118</name>
</gene>
<name>A0A9R0EUN0_SPOFR</name>
<dbReference type="InterPro" id="IPR006578">
    <property type="entry name" value="MADF-dom"/>
</dbReference>
<feature type="compositionally biased region" description="Polar residues" evidence="1">
    <location>
        <begin position="106"/>
        <end position="117"/>
    </location>
</feature>